<dbReference type="GO" id="GO:0003824">
    <property type="term" value="F:catalytic activity"/>
    <property type="evidence" value="ECO:0007669"/>
    <property type="project" value="InterPro"/>
</dbReference>
<proteinExistence type="predicted"/>
<feature type="active site" description="Tele-AMP-histidine intermediate" evidence="1">
    <location>
        <position position="100"/>
    </location>
</feature>
<protein>
    <submittedName>
        <fullName evidence="5">Histidine triad (HIT) family protein</fullName>
    </submittedName>
</protein>
<feature type="domain" description="HIT" evidence="4">
    <location>
        <begin position="5"/>
        <end position="113"/>
    </location>
</feature>
<feature type="short sequence motif" description="Histidine triad motif" evidence="2 3">
    <location>
        <begin position="98"/>
        <end position="102"/>
    </location>
</feature>
<dbReference type="Proteomes" id="UP000198833">
    <property type="component" value="Unassembled WGS sequence"/>
</dbReference>
<dbReference type="InterPro" id="IPR039384">
    <property type="entry name" value="HINT"/>
</dbReference>
<dbReference type="InterPro" id="IPR011146">
    <property type="entry name" value="HIT-like"/>
</dbReference>
<dbReference type="GO" id="GO:0009117">
    <property type="term" value="P:nucleotide metabolic process"/>
    <property type="evidence" value="ECO:0007669"/>
    <property type="project" value="TreeGrafter"/>
</dbReference>
<dbReference type="SUPFAM" id="SSF54197">
    <property type="entry name" value="HIT-like"/>
    <property type="match status" value="1"/>
</dbReference>
<dbReference type="InterPro" id="IPR036265">
    <property type="entry name" value="HIT-like_sf"/>
</dbReference>
<keyword evidence="6" id="KW-1185">Reference proteome</keyword>
<dbReference type="CDD" id="cd01277">
    <property type="entry name" value="HINT_subgroup"/>
    <property type="match status" value="1"/>
</dbReference>
<dbReference type="PANTHER" id="PTHR46648:SF1">
    <property type="entry name" value="ADENOSINE 5'-MONOPHOSPHORAMIDASE HNT1"/>
    <property type="match status" value="1"/>
</dbReference>
<name>A0A1H9DYH1_9LACT</name>
<accession>A0A1H9DYH1</accession>
<dbReference type="Gene3D" id="3.30.428.10">
    <property type="entry name" value="HIT-like"/>
    <property type="match status" value="1"/>
</dbReference>
<gene>
    <name evidence="5" type="ORF">SAMN04488558_10642</name>
</gene>
<evidence type="ECO:0000313" key="6">
    <source>
        <dbReference type="Proteomes" id="UP000198833"/>
    </source>
</evidence>
<evidence type="ECO:0000256" key="1">
    <source>
        <dbReference type="PIRSR" id="PIRSR601310-1"/>
    </source>
</evidence>
<evidence type="ECO:0000256" key="3">
    <source>
        <dbReference type="PROSITE-ProRule" id="PRU00464"/>
    </source>
</evidence>
<dbReference type="EMBL" id="FOEN01000006">
    <property type="protein sequence ID" value="SEQ18511.1"/>
    <property type="molecule type" value="Genomic_DNA"/>
</dbReference>
<evidence type="ECO:0000256" key="2">
    <source>
        <dbReference type="PIRSR" id="PIRSR601310-3"/>
    </source>
</evidence>
<dbReference type="PROSITE" id="PS51084">
    <property type="entry name" value="HIT_2"/>
    <property type="match status" value="1"/>
</dbReference>
<sequence>MEDCIFCKIIKGEIPAAKVYEDEWVFAFLDLSQVTPGHTLVIPKDHRQDIFDYEDDLAAEVFRRVPRIAKAIKEAFPEAQGMNIAMNNGPLAYQSVFHSHIHLLPRYSEEDGFAMTFTNNQDKYSQAEFKQRAEKIGQAIKLKEDGDEEI</sequence>
<dbReference type="RefSeq" id="WP_092571833.1">
    <property type="nucleotide sequence ID" value="NZ_CALUDV010000029.1"/>
</dbReference>
<dbReference type="InterPro" id="IPR019808">
    <property type="entry name" value="Histidine_triad_CS"/>
</dbReference>
<evidence type="ECO:0000313" key="5">
    <source>
        <dbReference type="EMBL" id="SEQ18511.1"/>
    </source>
</evidence>
<dbReference type="PRINTS" id="PR00332">
    <property type="entry name" value="HISTRIAD"/>
</dbReference>
<dbReference type="OrthoDB" id="9784774at2"/>
<dbReference type="STRING" id="89093.SAMN04488558_10642"/>
<dbReference type="AlphaFoldDB" id="A0A1H9DYH1"/>
<dbReference type="InterPro" id="IPR001310">
    <property type="entry name" value="Histidine_triad_HIT"/>
</dbReference>
<dbReference type="PANTHER" id="PTHR46648">
    <property type="entry name" value="HIT FAMILY PROTEIN 1"/>
    <property type="match status" value="1"/>
</dbReference>
<evidence type="ECO:0000259" key="4">
    <source>
        <dbReference type="PROSITE" id="PS51084"/>
    </source>
</evidence>
<dbReference type="Pfam" id="PF01230">
    <property type="entry name" value="HIT"/>
    <property type="match status" value="1"/>
</dbReference>
<dbReference type="PROSITE" id="PS00892">
    <property type="entry name" value="HIT_1"/>
    <property type="match status" value="1"/>
</dbReference>
<dbReference type="FunFam" id="3.30.428.10:FF:000014">
    <property type="entry name" value="Putative histidine triad (HIT) protein"/>
    <property type="match status" value="1"/>
</dbReference>
<organism evidence="5 6">
    <name type="scientific">Ignavigranum ruoffiae</name>
    <dbReference type="NCBI Taxonomy" id="89093"/>
    <lineage>
        <taxon>Bacteria</taxon>
        <taxon>Bacillati</taxon>
        <taxon>Bacillota</taxon>
        <taxon>Bacilli</taxon>
        <taxon>Lactobacillales</taxon>
        <taxon>Aerococcaceae</taxon>
        <taxon>Ignavigranum</taxon>
    </lineage>
</organism>
<reference evidence="5 6" key="1">
    <citation type="submission" date="2016-10" db="EMBL/GenBank/DDBJ databases">
        <authorList>
            <person name="de Groot N.N."/>
        </authorList>
    </citation>
    <scope>NUCLEOTIDE SEQUENCE [LARGE SCALE GENOMIC DNA]</scope>
    <source>
        <strain evidence="5 6">DSM 15695</strain>
    </source>
</reference>